<dbReference type="eggNOG" id="KOG3734">
    <property type="taxonomic scope" value="Eukaryota"/>
</dbReference>
<reference evidence="3" key="1">
    <citation type="journal article" date="2007" name="Nature">
        <title>The grapevine genome sequence suggests ancestral hexaploidization in major angiosperm phyla.</title>
        <authorList>
            <consortium name="The French-Italian Public Consortium for Grapevine Genome Characterization."/>
            <person name="Jaillon O."/>
            <person name="Aury J.-M."/>
            <person name="Noel B."/>
            <person name="Policriti A."/>
            <person name="Clepet C."/>
            <person name="Casagrande A."/>
            <person name="Choisne N."/>
            <person name="Aubourg S."/>
            <person name="Vitulo N."/>
            <person name="Jubin C."/>
            <person name="Vezzi A."/>
            <person name="Legeai F."/>
            <person name="Hugueney P."/>
            <person name="Dasilva C."/>
            <person name="Horner D."/>
            <person name="Mica E."/>
            <person name="Jublot D."/>
            <person name="Poulain J."/>
            <person name="Bruyere C."/>
            <person name="Billault A."/>
            <person name="Segurens B."/>
            <person name="Gouyvenoux M."/>
            <person name="Ugarte E."/>
            <person name="Cattonaro F."/>
            <person name="Anthouard V."/>
            <person name="Vico V."/>
            <person name="Del Fabbro C."/>
            <person name="Alaux M."/>
            <person name="Di Gaspero G."/>
            <person name="Dumas V."/>
            <person name="Felice N."/>
            <person name="Paillard S."/>
            <person name="Juman I."/>
            <person name="Moroldo M."/>
            <person name="Scalabrin S."/>
            <person name="Canaguier A."/>
            <person name="Le Clainche I."/>
            <person name="Malacrida G."/>
            <person name="Durand E."/>
            <person name="Pesole G."/>
            <person name="Laucou V."/>
            <person name="Chatelet P."/>
            <person name="Merdinoglu D."/>
            <person name="Delledonne M."/>
            <person name="Pezzotti M."/>
            <person name="Lecharny A."/>
            <person name="Scarpelli C."/>
            <person name="Artiguenave F."/>
            <person name="Pe M.E."/>
            <person name="Valle G."/>
            <person name="Morgante M."/>
            <person name="Caboche M."/>
            <person name="Adam-Blondon A.-F."/>
            <person name="Weissenbach J."/>
            <person name="Quetier F."/>
            <person name="Wincker P."/>
        </authorList>
    </citation>
    <scope>NUCLEOTIDE SEQUENCE [LARGE SCALE GENOMIC DNA]</scope>
    <source>
        <strain evidence="3">cv. Pinot noir / PN40024</strain>
    </source>
</reference>
<dbReference type="InterPro" id="IPR012398">
    <property type="entry name" value="PRIB5"/>
</dbReference>
<dbReference type="CDD" id="cd07067">
    <property type="entry name" value="HP_PGM_like"/>
    <property type="match status" value="1"/>
</dbReference>
<dbReference type="PANTHER" id="PTHR16469:SF27">
    <property type="entry name" value="UBIQUITIN-ASSOCIATED AND SH3 DOMAIN-CONTAINING BA-RELATED"/>
    <property type="match status" value="1"/>
</dbReference>
<dbReference type="KEGG" id="vvi:100247848"/>
<feature type="signal peptide" evidence="1">
    <location>
        <begin position="1"/>
        <end position="20"/>
    </location>
</feature>
<proteinExistence type="predicted"/>
<protein>
    <recommendedName>
        <fullName evidence="4">Phosphoglycerate mutase-like protein 1</fullName>
    </recommendedName>
</protein>
<accession>F6GV85</accession>
<evidence type="ECO:0000256" key="1">
    <source>
        <dbReference type="SAM" id="SignalP"/>
    </source>
</evidence>
<dbReference type="PIRSF" id="PIRSF015897">
    <property type="entry name" value="PRIB5"/>
    <property type="match status" value="1"/>
</dbReference>
<dbReference type="SUPFAM" id="SSF53254">
    <property type="entry name" value="Phosphoglycerate mutase-like"/>
    <property type="match status" value="1"/>
</dbReference>
<keyword evidence="3" id="KW-1185">Reference proteome</keyword>
<sequence length="305" mass="33476">MSHLLTISLSSAILVPCVLSLRQLPLSLTKASISSSRNLSMDSSDSQHFQNVVVMRHGDRLDNTEPLWVSTAARPWDPPLADPGKVRAFCTGRKLRSQLGFPIHRVLVSPFLRCVQTASEVISALCAIDDDPVNMTGDGVAIDPSKLKVSIEFGLCEMMSREAIRLELAPKDGNWGFNVSELEAMLPAGTVDTTVERVYQELPQYEEGVPGSRIRYEKVIQALADKFPSENLLLVTHGEGVGVSISAFMKDATVYEVDYCAFSHSRRPIFFGNNESFTAGNFQALTKHGQTGISYYPLSPITNPV</sequence>
<keyword evidence="1" id="KW-0732">Signal</keyword>
<dbReference type="PANTHER" id="PTHR16469">
    <property type="entry name" value="UBIQUITIN-ASSOCIATED AND SH3 DOMAIN-CONTAINING BA-RELATED"/>
    <property type="match status" value="1"/>
</dbReference>
<dbReference type="Gene3D" id="3.40.50.1240">
    <property type="entry name" value="Phosphoglycerate mutase-like"/>
    <property type="match status" value="1"/>
</dbReference>
<organism evidence="2 3">
    <name type="scientific">Vitis vinifera</name>
    <name type="common">Grape</name>
    <dbReference type="NCBI Taxonomy" id="29760"/>
    <lineage>
        <taxon>Eukaryota</taxon>
        <taxon>Viridiplantae</taxon>
        <taxon>Streptophyta</taxon>
        <taxon>Embryophyta</taxon>
        <taxon>Tracheophyta</taxon>
        <taxon>Spermatophyta</taxon>
        <taxon>Magnoliopsida</taxon>
        <taxon>eudicotyledons</taxon>
        <taxon>Gunneridae</taxon>
        <taxon>Pentapetalae</taxon>
        <taxon>rosids</taxon>
        <taxon>Vitales</taxon>
        <taxon>Vitaceae</taxon>
        <taxon>Viteae</taxon>
        <taxon>Vitis</taxon>
    </lineage>
</organism>
<evidence type="ECO:0000313" key="2">
    <source>
        <dbReference type="EMBL" id="CCB43868.1"/>
    </source>
</evidence>
<gene>
    <name evidence="2" type="ordered locus">VIT_15s0021g02050</name>
</gene>
<dbReference type="FunCoup" id="F6GV85">
    <property type="interactions" value="774"/>
</dbReference>
<dbReference type="OrthoDB" id="414418at2759"/>
<dbReference type="InParanoid" id="F6GV85"/>
<evidence type="ECO:0000313" key="3">
    <source>
        <dbReference type="Proteomes" id="UP000009183"/>
    </source>
</evidence>
<dbReference type="EMBL" id="FN594952">
    <property type="protein sequence ID" value="CCB43868.1"/>
    <property type="molecule type" value="Genomic_DNA"/>
</dbReference>
<dbReference type="STRING" id="29760.F6GV85"/>
<dbReference type="SMR" id="F6GV85"/>
<dbReference type="FunFam" id="3.40.50.1240:FF:000039">
    <property type="entry name" value="Phosphoglycerate mutase family protein"/>
    <property type="match status" value="1"/>
</dbReference>
<dbReference type="AlphaFoldDB" id="F6GV85"/>
<dbReference type="InterPro" id="IPR051710">
    <property type="entry name" value="Phosphatase_SH3-domain"/>
</dbReference>
<name>F6GV85_VITVI</name>
<dbReference type="InterPro" id="IPR013078">
    <property type="entry name" value="His_Pase_superF_clade-1"/>
</dbReference>
<dbReference type="HOGENOM" id="CLU_075436_0_0_1"/>
<evidence type="ECO:0008006" key="4">
    <source>
        <dbReference type="Google" id="ProtNLM"/>
    </source>
</evidence>
<feature type="chain" id="PRO_5003335145" description="Phosphoglycerate mutase-like protein 1" evidence="1">
    <location>
        <begin position="21"/>
        <end position="305"/>
    </location>
</feature>
<dbReference type="ExpressionAtlas" id="F6GV85">
    <property type="expression patterns" value="baseline and differential"/>
</dbReference>
<dbReference type="InterPro" id="IPR029033">
    <property type="entry name" value="His_PPase_superfam"/>
</dbReference>
<dbReference type="PaxDb" id="29760-VIT_15s0021g02050.t01"/>
<dbReference type="Pfam" id="PF00300">
    <property type="entry name" value="His_Phos_1"/>
    <property type="match status" value="1"/>
</dbReference>
<dbReference type="Proteomes" id="UP000009183">
    <property type="component" value="Chromosome 15"/>
</dbReference>